<dbReference type="EMBL" id="CAJHJT010000001">
    <property type="protein sequence ID" value="CAD6991160.1"/>
    <property type="molecule type" value="Genomic_DNA"/>
</dbReference>
<feature type="compositionally biased region" description="Low complexity" evidence="1">
    <location>
        <begin position="10"/>
        <end position="22"/>
    </location>
</feature>
<evidence type="ECO:0000256" key="2">
    <source>
        <dbReference type="SAM" id="Phobius"/>
    </source>
</evidence>
<reference evidence="3" key="1">
    <citation type="submission" date="2020-11" db="EMBL/GenBank/DDBJ databases">
        <authorList>
            <person name="Whitehead M."/>
        </authorList>
    </citation>
    <scope>NUCLEOTIDE SEQUENCE</scope>
    <source>
        <strain evidence="3">EGII</strain>
    </source>
</reference>
<feature type="compositionally biased region" description="Basic and acidic residues" evidence="1">
    <location>
        <begin position="28"/>
        <end position="48"/>
    </location>
</feature>
<evidence type="ECO:0000313" key="4">
    <source>
        <dbReference type="Proteomes" id="UP000606786"/>
    </source>
</evidence>
<keyword evidence="2" id="KW-0472">Membrane</keyword>
<comment type="caution">
    <text evidence="3">The sequence shown here is derived from an EMBL/GenBank/DDBJ whole genome shotgun (WGS) entry which is preliminary data.</text>
</comment>
<organism evidence="3 4">
    <name type="scientific">Ceratitis capitata</name>
    <name type="common">Mediterranean fruit fly</name>
    <name type="synonym">Tephritis capitata</name>
    <dbReference type="NCBI Taxonomy" id="7213"/>
    <lineage>
        <taxon>Eukaryota</taxon>
        <taxon>Metazoa</taxon>
        <taxon>Ecdysozoa</taxon>
        <taxon>Arthropoda</taxon>
        <taxon>Hexapoda</taxon>
        <taxon>Insecta</taxon>
        <taxon>Pterygota</taxon>
        <taxon>Neoptera</taxon>
        <taxon>Endopterygota</taxon>
        <taxon>Diptera</taxon>
        <taxon>Brachycera</taxon>
        <taxon>Muscomorpha</taxon>
        <taxon>Tephritoidea</taxon>
        <taxon>Tephritidae</taxon>
        <taxon>Ceratitis</taxon>
        <taxon>Ceratitis</taxon>
    </lineage>
</organism>
<protein>
    <submittedName>
        <fullName evidence="3">(Mediterranean fruit fly) hypothetical protein</fullName>
    </submittedName>
</protein>
<sequence length="237" mass="27500">MKPKKGAFVNSSSGYGKSKNSYRNNAGKQEEADAKQEEKLKADKAKELHSEKDLNSGFGDYMRSPEAVEIMKLFVFANTIMLIVTMAWPNFKEQYYMLREWLESFQGVLLMGIIYWYSKGMLSLINDYYRSEIQRKISGDGPVNVSSEFINVDQIVEYHLDQIKNESEQQEAAVALRSTTKEIFKINDTGGAELFENLNSKMDNVKFSTERDFCRRATRLEEFYKIVERKSTIYRCL</sequence>
<keyword evidence="2" id="KW-1133">Transmembrane helix</keyword>
<evidence type="ECO:0000313" key="3">
    <source>
        <dbReference type="EMBL" id="CAD6991160.1"/>
    </source>
</evidence>
<dbReference type="AlphaFoldDB" id="A0A811TYN0"/>
<proteinExistence type="predicted"/>
<keyword evidence="4" id="KW-1185">Reference proteome</keyword>
<feature type="region of interest" description="Disordered" evidence="1">
    <location>
        <begin position="1"/>
        <end position="48"/>
    </location>
</feature>
<evidence type="ECO:0000256" key="1">
    <source>
        <dbReference type="SAM" id="MobiDB-lite"/>
    </source>
</evidence>
<feature type="transmembrane region" description="Helical" evidence="2">
    <location>
        <begin position="70"/>
        <end position="88"/>
    </location>
</feature>
<accession>A0A811TYN0</accession>
<name>A0A811TYN0_CERCA</name>
<dbReference type="Proteomes" id="UP000606786">
    <property type="component" value="Unassembled WGS sequence"/>
</dbReference>
<dbReference type="OrthoDB" id="7739595at2759"/>
<keyword evidence="2" id="KW-0812">Transmembrane</keyword>
<gene>
    <name evidence="3" type="ORF">CCAP1982_LOCUS100</name>
</gene>
<feature type="transmembrane region" description="Helical" evidence="2">
    <location>
        <begin position="108"/>
        <end position="129"/>
    </location>
</feature>